<evidence type="ECO:0000313" key="1">
    <source>
        <dbReference type="EMBL" id="GBP93877.1"/>
    </source>
</evidence>
<dbReference type="AlphaFoldDB" id="A0A4C2A4Q4"/>
<keyword evidence="2" id="KW-1185">Reference proteome</keyword>
<dbReference type="OrthoDB" id="1427281at2759"/>
<dbReference type="Proteomes" id="UP000299102">
    <property type="component" value="Unassembled WGS sequence"/>
</dbReference>
<dbReference type="EMBL" id="BGZK01002431">
    <property type="protein sequence ID" value="GBP93877.1"/>
    <property type="molecule type" value="Genomic_DNA"/>
</dbReference>
<protein>
    <submittedName>
        <fullName evidence="1">Uncharacterized protein</fullName>
    </submittedName>
</protein>
<accession>A0A4C2A4Q4</accession>
<proteinExistence type="predicted"/>
<name>A0A4C2A4Q4_EUMVA</name>
<comment type="caution">
    <text evidence="1">The sequence shown here is derived from an EMBL/GenBank/DDBJ whole genome shotgun (WGS) entry which is preliminary data.</text>
</comment>
<evidence type="ECO:0000313" key="2">
    <source>
        <dbReference type="Proteomes" id="UP000299102"/>
    </source>
</evidence>
<sequence>MTVLTTDRVLVDGKTVLQCWFPRTVELFDEERHRLETWRTGAAYHRSTDRGRENCLQRIKEHNSRVVIWKHVPCMNFEKIDSTIDKELENEIRKEASFWKMVLERLIDVMLIPEKNYLALRGQPENLNEEVEAARFEFIRMNDRVCARWTVLCLQNLLLILIPSIHLASNAGICCQISLANRTPLQKLHATRCSSRVNTAVKLRYFDIIKALSEIILKSSSKDERSLAENIKTKILNFEFV</sequence>
<reference evidence="1 2" key="1">
    <citation type="journal article" date="2019" name="Commun. Biol.">
        <title>The bagworm genome reveals a unique fibroin gene that provides high tensile strength.</title>
        <authorList>
            <person name="Kono N."/>
            <person name="Nakamura H."/>
            <person name="Ohtoshi R."/>
            <person name="Tomita M."/>
            <person name="Numata K."/>
            <person name="Arakawa K."/>
        </authorList>
    </citation>
    <scope>NUCLEOTIDE SEQUENCE [LARGE SCALE GENOMIC DNA]</scope>
</reference>
<organism evidence="1 2">
    <name type="scientific">Eumeta variegata</name>
    <name type="common">Bagworm moth</name>
    <name type="synonym">Eumeta japonica</name>
    <dbReference type="NCBI Taxonomy" id="151549"/>
    <lineage>
        <taxon>Eukaryota</taxon>
        <taxon>Metazoa</taxon>
        <taxon>Ecdysozoa</taxon>
        <taxon>Arthropoda</taxon>
        <taxon>Hexapoda</taxon>
        <taxon>Insecta</taxon>
        <taxon>Pterygota</taxon>
        <taxon>Neoptera</taxon>
        <taxon>Endopterygota</taxon>
        <taxon>Lepidoptera</taxon>
        <taxon>Glossata</taxon>
        <taxon>Ditrysia</taxon>
        <taxon>Tineoidea</taxon>
        <taxon>Psychidae</taxon>
        <taxon>Oiketicinae</taxon>
        <taxon>Eumeta</taxon>
    </lineage>
</organism>
<gene>
    <name evidence="1" type="ORF">EVAR_56686_1</name>
</gene>